<feature type="active site" description="Thioimide intermediate" evidence="5">
    <location>
        <position position="192"/>
    </location>
</feature>
<evidence type="ECO:0000259" key="6">
    <source>
        <dbReference type="Pfam" id="PF14819"/>
    </source>
</evidence>
<organism evidence="7 8">
    <name type="scientific">Rhodoferax ferrireducens</name>
    <dbReference type="NCBI Taxonomy" id="192843"/>
    <lineage>
        <taxon>Bacteria</taxon>
        <taxon>Pseudomonadati</taxon>
        <taxon>Pseudomonadota</taxon>
        <taxon>Betaproteobacteria</taxon>
        <taxon>Burkholderiales</taxon>
        <taxon>Comamonadaceae</taxon>
        <taxon>Rhodoferax</taxon>
    </lineage>
</organism>
<evidence type="ECO:0000256" key="2">
    <source>
        <dbReference type="ARBA" id="ARBA00022785"/>
    </source>
</evidence>
<comment type="similarity">
    <text evidence="5">Belongs to the GTP cyclohydrolase I family. QueF type 2 subfamily.</text>
</comment>
<comment type="caution">
    <text evidence="7">The sequence shown here is derived from an EMBL/GenBank/DDBJ whole genome shotgun (WGS) entry which is preliminary data.</text>
</comment>
<dbReference type="PIRSF" id="PIRSF004750">
    <property type="entry name" value="Nitrile_oxidored_YqcD_prd"/>
    <property type="match status" value="1"/>
</dbReference>
<dbReference type="EC" id="1.7.1.13" evidence="5"/>
<dbReference type="InterPro" id="IPR050084">
    <property type="entry name" value="NADPH_dep_7-cyano-7-deazaG_red"/>
</dbReference>
<dbReference type="GO" id="GO:0005737">
    <property type="term" value="C:cytoplasm"/>
    <property type="evidence" value="ECO:0007669"/>
    <property type="project" value="UniProtKB-SubCell"/>
</dbReference>
<dbReference type="Proteomes" id="UP000192505">
    <property type="component" value="Unassembled WGS sequence"/>
</dbReference>
<feature type="binding site" evidence="5">
    <location>
        <begin position="231"/>
        <end position="232"/>
    </location>
    <ligand>
        <name>substrate</name>
    </ligand>
</feature>
<comment type="subunit">
    <text evidence="5">Homodimer.</text>
</comment>
<evidence type="ECO:0000313" key="7">
    <source>
        <dbReference type="EMBL" id="OQW88383.1"/>
    </source>
</evidence>
<dbReference type="InterPro" id="IPR043133">
    <property type="entry name" value="GTP-CH-I_C/QueF"/>
</dbReference>
<sequence>MQPSLSHPAGNPLGQATVYADQYDAALLFPIPRAPQREKLGLSGRLPFLGADLWTAFELSWLNKRGKPQVALVHITVPCESANIIESKSLKLYLGSFSNTRFAEASEVLARLRTDLTEAAWRGAVMQSSVGVKLIAADQFDREPLFELDGLSLDRLDLDCDTYTPAPELLSAATGEAPVSETLTSHLLKSNCPVTGQPDWASLKISYFGPQIDQAGLLRYIVSFRNHTGFHEDCVERMFMDIQTRCQTHKLSVYARYTRRGGLDINPFRTSFPQALPPNVRTGRQ</sequence>
<dbReference type="PANTHER" id="PTHR34354:SF1">
    <property type="entry name" value="NADPH-DEPENDENT 7-CYANO-7-DEAZAGUANINE REDUCTASE"/>
    <property type="match status" value="1"/>
</dbReference>
<feature type="binding site" evidence="5">
    <location>
        <begin position="85"/>
        <end position="87"/>
    </location>
    <ligand>
        <name>substrate</name>
    </ligand>
</feature>
<dbReference type="AlphaFoldDB" id="A0A1W9KW60"/>
<evidence type="ECO:0000256" key="4">
    <source>
        <dbReference type="ARBA" id="ARBA00023002"/>
    </source>
</evidence>
<proteinExistence type="inferred from homology"/>
<dbReference type="InterPro" id="IPR029500">
    <property type="entry name" value="QueF"/>
</dbReference>
<dbReference type="GO" id="GO:0008616">
    <property type="term" value="P:tRNA queuosine(34) biosynthetic process"/>
    <property type="evidence" value="ECO:0007669"/>
    <property type="project" value="UniProtKB-UniRule"/>
</dbReference>
<evidence type="ECO:0000256" key="5">
    <source>
        <dbReference type="HAMAP-Rule" id="MF_00817"/>
    </source>
</evidence>
<feature type="binding site" evidence="5">
    <location>
        <begin position="260"/>
        <end position="261"/>
    </location>
    <ligand>
        <name>NADPH</name>
        <dbReference type="ChEBI" id="CHEBI:57783"/>
    </ligand>
</feature>
<keyword evidence="3 5" id="KW-0521">NADP</keyword>
<feature type="binding site" evidence="5">
    <location>
        <begin position="87"/>
        <end position="88"/>
    </location>
    <ligand>
        <name>NADPH</name>
        <dbReference type="ChEBI" id="CHEBI:57783"/>
    </ligand>
</feature>
<evidence type="ECO:0000256" key="1">
    <source>
        <dbReference type="ARBA" id="ARBA00022490"/>
    </source>
</evidence>
<dbReference type="Pfam" id="PF14819">
    <property type="entry name" value="QueF_N"/>
    <property type="match status" value="1"/>
</dbReference>
<comment type="function">
    <text evidence="5">Catalyzes the NADPH-dependent reduction of 7-cyano-7-deazaguanine (preQ0) to 7-aminomethyl-7-deazaguanine (preQ1).</text>
</comment>
<comment type="pathway">
    <text evidence="5">tRNA modification; tRNA-queuosine biosynthesis.</text>
</comment>
<dbReference type="EMBL" id="MTEI01000004">
    <property type="protein sequence ID" value="OQW88383.1"/>
    <property type="molecule type" value="Genomic_DNA"/>
</dbReference>
<keyword evidence="1 5" id="KW-0963">Cytoplasm</keyword>
<feature type="active site" description="Proton donor" evidence="5">
    <location>
        <position position="199"/>
    </location>
</feature>
<comment type="catalytic activity">
    <reaction evidence="5">
        <text>7-aminomethyl-7-carbaguanine + 2 NADP(+) = 7-cyano-7-carbaguanine + 2 NADPH + 3 H(+)</text>
        <dbReference type="Rhea" id="RHEA:13409"/>
        <dbReference type="ChEBI" id="CHEBI:15378"/>
        <dbReference type="ChEBI" id="CHEBI:45075"/>
        <dbReference type="ChEBI" id="CHEBI:57783"/>
        <dbReference type="ChEBI" id="CHEBI:58349"/>
        <dbReference type="ChEBI" id="CHEBI:58703"/>
        <dbReference type="EC" id="1.7.1.13"/>
    </reaction>
</comment>
<dbReference type="HAMAP" id="MF_00817">
    <property type="entry name" value="QueF_type2"/>
    <property type="match status" value="1"/>
</dbReference>
<keyword evidence="4 5" id="KW-0560">Oxidoreductase</keyword>
<feature type="domain" description="NADPH-dependent 7-cyano-7-deazaguanine reductase N-terminal" evidence="6">
    <location>
        <begin position="19"/>
        <end position="120"/>
    </location>
</feature>
<keyword evidence="2 5" id="KW-0671">Queuosine biosynthesis</keyword>
<gene>
    <name evidence="5" type="primary">queF</name>
    <name evidence="7" type="ORF">BWK72_08895</name>
</gene>
<dbReference type="SUPFAM" id="SSF55620">
    <property type="entry name" value="Tetrahydrobiopterin biosynthesis enzymes-like"/>
    <property type="match status" value="1"/>
</dbReference>
<evidence type="ECO:0000256" key="3">
    <source>
        <dbReference type="ARBA" id="ARBA00022857"/>
    </source>
</evidence>
<dbReference type="NCBIfam" id="TIGR03138">
    <property type="entry name" value="QueF"/>
    <property type="match status" value="1"/>
</dbReference>
<dbReference type="InterPro" id="IPR016428">
    <property type="entry name" value="QueF_type2"/>
</dbReference>
<name>A0A1W9KW60_9BURK</name>
<dbReference type="Gene3D" id="3.30.1130.10">
    <property type="match status" value="2"/>
</dbReference>
<accession>A0A1W9KW60</accession>
<evidence type="ECO:0000313" key="8">
    <source>
        <dbReference type="Proteomes" id="UP000192505"/>
    </source>
</evidence>
<protein>
    <recommendedName>
        <fullName evidence="5">NADPH-dependent 7-cyano-7-deazaguanine reductase</fullName>
        <ecNumber evidence="5">1.7.1.13</ecNumber>
    </recommendedName>
    <alternativeName>
        <fullName evidence="5">7-cyano-7-carbaguanine reductase</fullName>
    </alternativeName>
    <alternativeName>
        <fullName evidence="5">NADPH-dependent nitrile oxidoreductase</fullName>
    </alternativeName>
    <alternativeName>
        <fullName evidence="5">PreQ(0) reductase</fullName>
    </alternativeName>
</protein>
<reference evidence="7 8" key="1">
    <citation type="submission" date="2017-01" db="EMBL/GenBank/DDBJ databases">
        <title>Novel large sulfur bacteria in the metagenomes of groundwater-fed chemosynthetic microbial mats in the Lake Huron basin.</title>
        <authorList>
            <person name="Sharrar A.M."/>
            <person name="Flood B.E."/>
            <person name="Bailey J.V."/>
            <person name="Jones D.S."/>
            <person name="Biddanda B."/>
            <person name="Ruberg S.A."/>
            <person name="Marcus D.N."/>
            <person name="Dick G.J."/>
        </authorList>
    </citation>
    <scope>NUCLEOTIDE SEQUENCE [LARGE SCALE GENOMIC DNA]</scope>
    <source>
        <strain evidence="7">A7</strain>
    </source>
</reference>
<dbReference type="UniPathway" id="UPA00392"/>
<comment type="subcellular location">
    <subcellularLocation>
        <location evidence="5">Cytoplasm</location>
    </subcellularLocation>
</comment>
<dbReference type="Pfam" id="PF14489">
    <property type="entry name" value="QueF"/>
    <property type="match status" value="1"/>
</dbReference>
<dbReference type="GO" id="GO:0033739">
    <property type="term" value="F:preQ1 synthase activity"/>
    <property type="evidence" value="ECO:0007669"/>
    <property type="project" value="UniProtKB-UniRule"/>
</dbReference>
<dbReference type="InterPro" id="IPR029139">
    <property type="entry name" value="QueF_N"/>
</dbReference>
<dbReference type="PANTHER" id="PTHR34354">
    <property type="entry name" value="NADPH-DEPENDENT 7-CYANO-7-DEAZAGUANINE REDUCTASE"/>
    <property type="match status" value="1"/>
</dbReference>